<evidence type="ECO:0000256" key="1">
    <source>
        <dbReference type="SAM" id="MobiDB-lite"/>
    </source>
</evidence>
<gene>
    <name evidence="2" type="ORF">L873DRAFT_1823176</name>
</gene>
<name>A0A3N4J5Z8_9PEZI</name>
<accession>A0A3N4J5Z8</accession>
<keyword evidence="3" id="KW-1185">Reference proteome</keyword>
<dbReference type="EMBL" id="ML120595">
    <property type="protein sequence ID" value="RPA89294.1"/>
    <property type="molecule type" value="Genomic_DNA"/>
</dbReference>
<dbReference type="AlphaFoldDB" id="A0A3N4J5Z8"/>
<evidence type="ECO:0000313" key="2">
    <source>
        <dbReference type="EMBL" id="RPA89294.1"/>
    </source>
</evidence>
<organism evidence="2 3">
    <name type="scientific">Choiromyces venosus 120613-1</name>
    <dbReference type="NCBI Taxonomy" id="1336337"/>
    <lineage>
        <taxon>Eukaryota</taxon>
        <taxon>Fungi</taxon>
        <taxon>Dikarya</taxon>
        <taxon>Ascomycota</taxon>
        <taxon>Pezizomycotina</taxon>
        <taxon>Pezizomycetes</taxon>
        <taxon>Pezizales</taxon>
        <taxon>Tuberaceae</taxon>
        <taxon>Choiromyces</taxon>
    </lineage>
</organism>
<sequence>MGVTLRGDYAALMRPYNASAHGHSSPRVLPQTARLPVPAASSSASDTKADNIDNASDITSEQGEITRDLCHTHDADFASAAAPAPVSPTPSSAPRDPANPIETSSFLSPCPVPEVRVDTGNILADGNVPTATVSVPSSSSSREPDPAGGTHLPARTDSGSLRPPTFLRARHFPQGQDGKCLRWRSLRDDHPPLAMLGTPARSVLAEQGHTGQLQRAKPFDGVWKKYPLTPAELALQALQDQREKLARDRKARFNSGGFGERAAKFRKRTAELKAAILKARGAQEPVAGPRIGPLPREEFQARVAVWKVAAVKLKADLLARGARSGGAS</sequence>
<dbReference type="OrthoDB" id="5486585at2759"/>
<proteinExistence type="predicted"/>
<dbReference type="Proteomes" id="UP000276215">
    <property type="component" value="Unassembled WGS sequence"/>
</dbReference>
<feature type="compositionally biased region" description="Polar residues" evidence="1">
    <location>
        <begin position="53"/>
        <end position="63"/>
    </location>
</feature>
<reference evidence="2 3" key="1">
    <citation type="journal article" date="2018" name="Nat. Ecol. Evol.">
        <title>Pezizomycetes genomes reveal the molecular basis of ectomycorrhizal truffle lifestyle.</title>
        <authorList>
            <person name="Murat C."/>
            <person name="Payen T."/>
            <person name="Noel B."/>
            <person name="Kuo A."/>
            <person name="Morin E."/>
            <person name="Chen J."/>
            <person name="Kohler A."/>
            <person name="Krizsan K."/>
            <person name="Balestrini R."/>
            <person name="Da Silva C."/>
            <person name="Montanini B."/>
            <person name="Hainaut M."/>
            <person name="Levati E."/>
            <person name="Barry K.W."/>
            <person name="Belfiori B."/>
            <person name="Cichocki N."/>
            <person name="Clum A."/>
            <person name="Dockter R.B."/>
            <person name="Fauchery L."/>
            <person name="Guy J."/>
            <person name="Iotti M."/>
            <person name="Le Tacon F."/>
            <person name="Lindquist E.A."/>
            <person name="Lipzen A."/>
            <person name="Malagnac F."/>
            <person name="Mello A."/>
            <person name="Molinier V."/>
            <person name="Miyauchi S."/>
            <person name="Poulain J."/>
            <person name="Riccioni C."/>
            <person name="Rubini A."/>
            <person name="Sitrit Y."/>
            <person name="Splivallo R."/>
            <person name="Traeger S."/>
            <person name="Wang M."/>
            <person name="Zifcakova L."/>
            <person name="Wipf D."/>
            <person name="Zambonelli A."/>
            <person name="Paolocci F."/>
            <person name="Nowrousian M."/>
            <person name="Ottonello S."/>
            <person name="Baldrian P."/>
            <person name="Spatafora J.W."/>
            <person name="Henrissat B."/>
            <person name="Nagy L.G."/>
            <person name="Aury J.M."/>
            <person name="Wincker P."/>
            <person name="Grigoriev I.V."/>
            <person name="Bonfante P."/>
            <person name="Martin F.M."/>
        </authorList>
    </citation>
    <scope>NUCLEOTIDE SEQUENCE [LARGE SCALE GENOMIC DNA]</scope>
    <source>
        <strain evidence="2 3">120613-1</strain>
    </source>
</reference>
<protein>
    <submittedName>
        <fullName evidence="2">Uncharacterized protein</fullName>
    </submittedName>
</protein>
<evidence type="ECO:0000313" key="3">
    <source>
        <dbReference type="Proteomes" id="UP000276215"/>
    </source>
</evidence>
<feature type="compositionally biased region" description="Low complexity" evidence="1">
    <location>
        <begin position="128"/>
        <end position="141"/>
    </location>
</feature>
<feature type="compositionally biased region" description="Low complexity" evidence="1">
    <location>
        <begin position="81"/>
        <end position="94"/>
    </location>
</feature>
<feature type="region of interest" description="Disordered" evidence="1">
    <location>
        <begin position="19"/>
        <end position="64"/>
    </location>
</feature>
<feature type="region of interest" description="Disordered" evidence="1">
    <location>
        <begin position="81"/>
        <end position="163"/>
    </location>
</feature>